<evidence type="ECO:0000313" key="2">
    <source>
        <dbReference type="Proteomes" id="UP001321047"/>
    </source>
</evidence>
<comment type="caution">
    <text evidence="1">The sequence shown here is derived from an EMBL/GenBank/DDBJ whole genome shotgun (WGS) entry which is preliminary data.</text>
</comment>
<accession>A0AAP2ZAK1</accession>
<sequence>MKDLLVQENLESIKSKLRGRTKGSFVSYREVNQKPEQTGEGRKILFSDGQRVRAESKIINVREGEIRCNALTPVNRPHPKESPKENGFKYVDATQCGNYHIKLMGIEHSYRLFTDVLKAVLEHREPARNELDVLKHIIWTEVQDLDLNQQSDFEKRIGEGILRSKCNEIQVRYCQFPPTDPEQLQTRFNQSTGSRRRYQGLQGYVESAAEFYRKRGEKSVTNRFDQYFDFQDQATDIEVVKQTVKQKVAKQGDA</sequence>
<evidence type="ECO:0000313" key="1">
    <source>
        <dbReference type="EMBL" id="MCU4753468.1"/>
    </source>
</evidence>
<protein>
    <submittedName>
        <fullName evidence="1">Uncharacterized protein</fullName>
    </submittedName>
</protein>
<dbReference type="AlphaFoldDB" id="A0AAP2ZAK1"/>
<keyword evidence="2" id="KW-1185">Reference proteome</keyword>
<name>A0AAP2ZAK1_9EURY</name>
<reference evidence="1 2" key="1">
    <citation type="submission" date="2022-09" db="EMBL/GenBank/DDBJ databases">
        <title>Enrichment on poylsaccharides allowed isolation of novel metabolic and taxonomic groups of Haloarchaea.</title>
        <authorList>
            <person name="Sorokin D.Y."/>
            <person name="Elcheninov A.G."/>
            <person name="Khizhniak T.V."/>
            <person name="Kolganova T.V."/>
            <person name="Kublanov I.V."/>
        </authorList>
    </citation>
    <scope>NUCLEOTIDE SEQUENCE [LARGE SCALE GENOMIC DNA]</scope>
    <source>
        <strain evidence="1 2">AArc-curdl1</strain>
    </source>
</reference>
<organism evidence="1 2">
    <name type="scientific">Natronosalvus hydrolyticus</name>
    <dbReference type="NCBI Taxonomy" id="2979988"/>
    <lineage>
        <taxon>Archaea</taxon>
        <taxon>Methanobacteriati</taxon>
        <taxon>Methanobacteriota</taxon>
        <taxon>Stenosarchaea group</taxon>
        <taxon>Halobacteria</taxon>
        <taxon>Halobacteriales</taxon>
        <taxon>Natrialbaceae</taxon>
        <taxon>Natronosalvus</taxon>
    </lineage>
</organism>
<dbReference type="Proteomes" id="UP001321047">
    <property type="component" value="Unassembled WGS sequence"/>
</dbReference>
<dbReference type="EMBL" id="JAOPJZ010000017">
    <property type="protein sequence ID" value="MCU4753468.1"/>
    <property type="molecule type" value="Genomic_DNA"/>
</dbReference>
<proteinExistence type="predicted"/>
<gene>
    <name evidence="1" type="ORF">OB919_16000</name>
</gene>
<dbReference type="RefSeq" id="WP_342809785.1">
    <property type="nucleotide sequence ID" value="NZ_JAOPJZ010000017.1"/>
</dbReference>